<gene>
    <name evidence="2" type="ORF">EFL26_07995</name>
</gene>
<name>A0A3N0GUD9_9ACTN</name>
<dbReference type="OrthoDB" id="8480367at2"/>
<evidence type="ECO:0000313" key="2">
    <source>
        <dbReference type="EMBL" id="RNM16083.1"/>
    </source>
</evidence>
<keyword evidence="3" id="KW-1185">Reference proteome</keyword>
<dbReference type="InterPro" id="IPR022183">
    <property type="entry name" value="DUF3710"/>
</dbReference>
<accession>A0A3N0GUD9</accession>
<organism evidence="2 3">
    <name type="scientific">Nocardioides pocheonensis</name>
    <dbReference type="NCBI Taxonomy" id="661485"/>
    <lineage>
        <taxon>Bacteria</taxon>
        <taxon>Bacillati</taxon>
        <taxon>Actinomycetota</taxon>
        <taxon>Actinomycetes</taxon>
        <taxon>Propionibacteriales</taxon>
        <taxon>Nocardioidaceae</taxon>
        <taxon>Nocardioides</taxon>
    </lineage>
</organism>
<dbReference type="AlphaFoldDB" id="A0A3N0GUD9"/>
<reference evidence="2 3" key="1">
    <citation type="submission" date="2018-11" db="EMBL/GenBank/DDBJ databases">
        <authorList>
            <person name="Li F."/>
        </authorList>
    </citation>
    <scope>NUCLEOTIDE SEQUENCE [LARGE SCALE GENOMIC DNA]</scope>
    <source>
        <strain evidence="2 3">Gsoil 818</strain>
    </source>
</reference>
<dbReference type="RefSeq" id="WP_123222336.1">
    <property type="nucleotide sequence ID" value="NZ_RJSF01000019.1"/>
</dbReference>
<sequence>MRLGRRKATDDHEGLAAVDGSAEGDGGTEAAAVSPTGPLDVSEVDPDATYIDLGSLLVQPPDGLDLRLQVDEQSGTVMTVLLVSEEGVLEVRAFASARGGDLWADARREIAADTARRGGTATEQEGDFGPELFCEVPVTGPNGESLMQPSRVIGHTGPRWFLRATLAGRPAVDAEYAAPFEHALRTLAVRRGNEAMPPGEALPLRMPPQATQIDADGAAVGDPAE</sequence>
<dbReference type="Pfam" id="PF12502">
    <property type="entry name" value="DUF3710"/>
    <property type="match status" value="1"/>
</dbReference>
<evidence type="ECO:0000313" key="3">
    <source>
        <dbReference type="Proteomes" id="UP000279994"/>
    </source>
</evidence>
<comment type="caution">
    <text evidence="2">The sequence shown here is derived from an EMBL/GenBank/DDBJ whole genome shotgun (WGS) entry which is preliminary data.</text>
</comment>
<dbReference type="Proteomes" id="UP000279994">
    <property type="component" value="Unassembled WGS sequence"/>
</dbReference>
<feature type="region of interest" description="Disordered" evidence="1">
    <location>
        <begin position="198"/>
        <end position="225"/>
    </location>
</feature>
<protein>
    <submittedName>
        <fullName evidence="2">DUF3710 domain-containing protein</fullName>
    </submittedName>
</protein>
<proteinExistence type="predicted"/>
<evidence type="ECO:0000256" key="1">
    <source>
        <dbReference type="SAM" id="MobiDB-lite"/>
    </source>
</evidence>
<feature type="region of interest" description="Disordered" evidence="1">
    <location>
        <begin position="1"/>
        <end position="43"/>
    </location>
</feature>
<dbReference type="EMBL" id="RJSF01000019">
    <property type="protein sequence ID" value="RNM16083.1"/>
    <property type="molecule type" value="Genomic_DNA"/>
</dbReference>